<dbReference type="SUPFAM" id="SSF56349">
    <property type="entry name" value="DNA breaking-rejoining enzymes"/>
    <property type="match status" value="1"/>
</dbReference>
<organism evidence="7 8">
    <name type="scientific">Paucibacter sediminis</name>
    <dbReference type="NCBI Taxonomy" id="3019553"/>
    <lineage>
        <taxon>Bacteria</taxon>
        <taxon>Pseudomonadati</taxon>
        <taxon>Pseudomonadota</taxon>
        <taxon>Betaproteobacteria</taxon>
        <taxon>Burkholderiales</taxon>
        <taxon>Sphaerotilaceae</taxon>
        <taxon>Roseateles</taxon>
    </lineage>
</organism>
<dbReference type="InterPro" id="IPR044068">
    <property type="entry name" value="CB"/>
</dbReference>
<evidence type="ECO:0000313" key="7">
    <source>
        <dbReference type="EMBL" id="WIT10469.1"/>
    </source>
</evidence>
<proteinExistence type="predicted"/>
<evidence type="ECO:0000256" key="3">
    <source>
        <dbReference type="ARBA" id="ARBA00023172"/>
    </source>
</evidence>
<dbReference type="PROSITE" id="PS51898">
    <property type="entry name" value="TYR_RECOMBINASE"/>
    <property type="match status" value="1"/>
</dbReference>
<dbReference type="InterPro" id="IPR050090">
    <property type="entry name" value="Tyrosine_recombinase_XerCD"/>
</dbReference>
<dbReference type="InterPro" id="IPR013762">
    <property type="entry name" value="Integrase-like_cat_sf"/>
</dbReference>
<dbReference type="CDD" id="cd00796">
    <property type="entry name" value="INT_Rci_Hp1_C"/>
    <property type="match status" value="1"/>
</dbReference>
<dbReference type="GO" id="GO:0003677">
    <property type="term" value="F:DNA binding"/>
    <property type="evidence" value="ECO:0007669"/>
    <property type="project" value="UniProtKB-UniRule"/>
</dbReference>
<dbReference type="GO" id="GO:0015074">
    <property type="term" value="P:DNA integration"/>
    <property type="evidence" value="ECO:0007669"/>
    <property type="project" value="UniProtKB-KW"/>
</dbReference>
<dbReference type="PANTHER" id="PTHR30349">
    <property type="entry name" value="PHAGE INTEGRASE-RELATED"/>
    <property type="match status" value="1"/>
</dbReference>
<dbReference type="Gene3D" id="1.10.150.130">
    <property type="match status" value="1"/>
</dbReference>
<feature type="domain" description="Tyr recombinase" evidence="5">
    <location>
        <begin position="159"/>
        <end position="353"/>
    </location>
</feature>
<dbReference type="KEGG" id="pais:PFX98_16315"/>
<evidence type="ECO:0000313" key="8">
    <source>
        <dbReference type="Proteomes" id="UP001177769"/>
    </source>
</evidence>
<gene>
    <name evidence="7" type="ORF">PFX98_16315</name>
</gene>
<reference evidence="7" key="1">
    <citation type="submission" date="2023-01" db="EMBL/GenBank/DDBJ databases">
        <title>Whole genome sequence of Paucibacter sp. S2-9 isolated from pond sediment.</title>
        <authorList>
            <person name="Jung J.Y."/>
        </authorList>
    </citation>
    <scope>NUCLEOTIDE SEQUENCE</scope>
    <source>
        <strain evidence="7">S2-9</strain>
    </source>
</reference>
<evidence type="ECO:0000256" key="1">
    <source>
        <dbReference type="ARBA" id="ARBA00022908"/>
    </source>
</evidence>
<dbReference type="AlphaFoldDB" id="A0AA95NDX6"/>
<dbReference type="InterPro" id="IPR011010">
    <property type="entry name" value="DNA_brk_join_enz"/>
</dbReference>
<name>A0AA95NDX6_9BURK</name>
<keyword evidence="8" id="KW-1185">Reference proteome</keyword>
<sequence length="359" mass="39732">MASISLRNGKYLVRVRREGFKATAKSFTRKQDACTWGRMVEAAMESGRWRDPAQSIPTLAAAIKLYRLEVASRLKGETTYAYWLDELAAGTLGRLTVEQIAPRDLSAWRDQLLAKGLKPGTVTRKLGLLSGILSWCQKDRGWLTSNAMRNISRLKFNDARDRIVDAAEYQYLVTAARTGRAKWMADALDVLEHSAMRRGELWGLKPADVNFHQSVARLRDSKNGHARDVPLCPTSASALQRLCDAARLRSQVGRSSYLIPVADPGAISLAFRRLVARARLLYGKDCHRAGVPVDAAFLSNLRLHDLRHSAVTRWARTGKLTMLELAAVSGHKGLVSLKRYSHLASEQVAAKLASVSAAD</sequence>
<dbReference type="PROSITE" id="PS51900">
    <property type="entry name" value="CB"/>
    <property type="match status" value="1"/>
</dbReference>
<dbReference type="Pfam" id="PF00589">
    <property type="entry name" value="Phage_integrase"/>
    <property type="match status" value="1"/>
</dbReference>
<evidence type="ECO:0000256" key="2">
    <source>
        <dbReference type="ARBA" id="ARBA00023125"/>
    </source>
</evidence>
<dbReference type="PANTHER" id="PTHR30349:SF94">
    <property type="entry name" value="INTEGRASE_RECOMBINASE HI_1414-RELATED"/>
    <property type="match status" value="1"/>
</dbReference>
<evidence type="ECO:0000256" key="4">
    <source>
        <dbReference type="PROSITE-ProRule" id="PRU01248"/>
    </source>
</evidence>
<keyword evidence="3" id="KW-0233">DNA recombination</keyword>
<keyword evidence="1" id="KW-0229">DNA integration</keyword>
<feature type="domain" description="Core-binding (CB)" evidence="6">
    <location>
        <begin position="57"/>
        <end position="137"/>
    </location>
</feature>
<dbReference type="EMBL" id="CP116346">
    <property type="protein sequence ID" value="WIT10469.1"/>
    <property type="molecule type" value="Genomic_DNA"/>
</dbReference>
<protein>
    <submittedName>
        <fullName evidence="7">Site-specific integrase</fullName>
    </submittedName>
</protein>
<accession>A0AA95NDX6</accession>
<evidence type="ECO:0000259" key="5">
    <source>
        <dbReference type="PROSITE" id="PS51898"/>
    </source>
</evidence>
<dbReference type="GO" id="GO:0006310">
    <property type="term" value="P:DNA recombination"/>
    <property type="evidence" value="ECO:0007669"/>
    <property type="project" value="UniProtKB-KW"/>
</dbReference>
<keyword evidence="2 4" id="KW-0238">DNA-binding</keyword>
<dbReference type="InterPro" id="IPR010998">
    <property type="entry name" value="Integrase_recombinase_N"/>
</dbReference>
<dbReference type="InterPro" id="IPR002104">
    <property type="entry name" value="Integrase_catalytic"/>
</dbReference>
<dbReference type="Gene3D" id="1.10.443.10">
    <property type="entry name" value="Intergrase catalytic core"/>
    <property type="match status" value="1"/>
</dbReference>
<dbReference type="Proteomes" id="UP001177769">
    <property type="component" value="Chromosome"/>
</dbReference>
<dbReference type="RefSeq" id="WP_285231538.1">
    <property type="nucleotide sequence ID" value="NZ_CP116346.1"/>
</dbReference>
<evidence type="ECO:0000259" key="6">
    <source>
        <dbReference type="PROSITE" id="PS51900"/>
    </source>
</evidence>